<dbReference type="EMBL" id="WOCE01000003">
    <property type="protein sequence ID" value="KAE9617344.1"/>
    <property type="molecule type" value="Genomic_DNA"/>
</dbReference>
<dbReference type="Pfam" id="PF13178">
    <property type="entry name" value="DUF4005"/>
    <property type="match status" value="1"/>
</dbReference>
<dbReference type="Proteomes" id="UP000447434">
    <property type="component" value="Chromosome 3"/>
</dbReference>
<feature type="region of interest" description="Disordered" evidence="1">
    <location>
        <begin position="124"/>
        <end position="160"/>
    </location>
</feature>
<protein>
    <recommendedName>
        <fullName evidence="2">DUF4005 domain-containing protein</fullName>
    </recommendedName>
</protein>
<feature type="compositionally biased region" description="Polar residues" evidence="1">
    <location>
        <begin position="233"/>
        <end position="243"/>
    </location>
</feature>
<feature type="region of interest" description="Disordered" evidence="1">
    <location>
        <begin position="216"/>
        <end position="243"/>
    </location>
</feature>
<dbReference type="AlphaFoldDB" id="A0A6A4QWS9"/>
<feature type="compositionally biased region" description="Basic and acidic residues" evidence="1">
    <location>
        <begin position="219"/>
        <end position="231"/>
    </location>
</feature>
<keyword evidence="4" id="KW-1185">Reference proteome</keyword>
<feature type="domain" description="DUF4005" evidence="2">
    <location>
        <begin position="126"/>
        <end position="203"/>
    </location>
</feature>
<proteinExistence type="predicted"/>
<comment type="caution">
    <text evidence="3">The sequence shown here is derived from an EMBL/GenBank/DDBJ whole genome shotgun (WGS) entry which is preliminary data.</text>
</comment>
<feature type="compositionally biased region" description="Polar residues" evidence="1">
    <location>
        <begin position="139"/>
        <end position="152"/>
    </location>
</feature>
<evidence type="ECO:0000313" key="4">
    <source>
        <dbReference type="Proteomes" id="UP000447434"/>
    </source>
</evidence>
<organism evidence="3 4">
    <name type="scientific">Lupinus albus</name>
    <name type="common">White lupine</name>
    <name type="synonym">Lupinus termis</name>
    <dbReference type="NCBI Taxonomy" id="3870"/>
    <lineage>
        <taxon>Eukaryota</taxon>
        <taxon>Viridiplantae</taxon>
        <taxon>Streptophyta</taxon>
        <taxon>Embryophyta</taxon>
        <taxon>Tracheophyta</taxon>
        <taxon>Spermatophyta</taxon>
        <taxon>Magnoliopsida</taxon>
        <taxon>eudicotyledons</taxon>
        <taxon>Gunneridae</taxon>
        <taxon>Pentapetalae</taxon>
        <taxon>rosids</taxon>
        <taxon>fabids</taxon>
        <taxon>Fabales</taxon>
        <taxon>Fabaceae</taxon>
        <taxon>Papilionoideae</taxon>
        <taxon>50 kb inversion clade</taxon>
        <taxon>genistoids sensu lato</taxon>
        <taxon>core genistoids</taxon>
        <taxon>Genisteae</taxon>
        <taxon>Lupinus</taxon>
    </lineage>
</organism>
<reference evidence="4" key="1">
    <citation type="journal article" date="2020" name="Nat. Commun.">
        <title>Genome sequence of the cluster root forming white lupin.</title>
        <authorList>
            <person name="Hufnagel B."/>
            <person name="Marques A."/>
            <person name="Soriano A."/>
            <person name="Marques L."/>
            <person name="Divol F."/>
            <person name="Doumas P."/>
            <person name="Sallet E."/>
            <person name="Mancinotti D."/>
            <person name="Carrere S."/>
            <person name="Marande W."/>
            <person name="Arribat S."/>
            <person name="Keller J."/>
            <person name="Huneau C."/>
            <person name="Blein T."/>
            <person name="Aime D."/>
            <person name="Laguerre M."/>
            <person name="Taylor J."/>
            <person name="Schubert V."/>
            <person name="Nelson M."/>
            <person name="Geu-Flores F."/>
            <person name="Crespi M."/>
            <person name="Gallardo-Guerrero K."/>
            <person name="Delaux P.-M."/>
            <person name="Salse J."/>
            <person name="Berges H."/>
            <person name="Guyot R."/>
            <person name="Gouzy J."/>
            <person name="Peret B."/>
        </authorList>
    </citation>
    <scope>NUCLEOTIDE SEQUENCE [LARGE SCALE GENOMIC DNA]</scope>
    <source>
        <strain evidence="4">cv. Amiga</strain>
    </source>
</reference>
<dbReference type="InterPro" id="IPR025064">
    <property type="entry name" value="DUF4005"/>
</dbReference>
<gene>
    <name evidence="3" type="ORF">Lalb_Chr03g0034371</name>
</gene>
<sequence>MKKIMNIHFVPVVRNSMDLSSRCSSNANFRDTELERTRFGSNWLDSWVEEREWNQTRDHALKNMHQDDEKSDKILEVDTWKPHLNSHHGSSSSFQILHHYIASEYNNENIMAYASPSKSFSKALNPSLSSRKEMDSRISENSPQSFSASSRLGSGARTGPFTPTKSECSWGFASGYSSHPNYMANTKSSRAKVRSQSAPRQRLEFDRYGSSTSCFVQGHWDHAGPNSDRDSISGASPIQHQAP</sequence>
<evidence type="ECO:0000256" key="1">
    <source>
        <dbReference type="SAM" id="MobiDB-lite"/>
    </source>
</evidence>
<dbReference type="OrthoDB" id="1686972at2759"/>
<evidence type="ECO:0000313" key="3">
    <source>
        <dbReference type="EMBL" id="KAE9617344.1"/>
    </source>
</evidence>
<accession>A0A6A4QWS9</accession>
<name>A0A6A4QWS9_LUPAL</name>
<evidence type="ECO:0000259" key="2">
    <source>
        <dbReference type="Pfam" id="PF13178"/>
    </source>
</evidence>